<evidence type="ECO:0000313" key="3">
    <source>
        <dbReference type="Proteomes" id="UP000051020"/>
    </source>
</evidence>
<dbReference type="InterPro" id="IPR007487">
    <property type="entry name" value="ABC_transpt-TYRBP-like"/>
</dbReference>
<dbReference type="PANTHER" id="PTHR35271">
    <property type="entry name" value="ABC TRANSPORTER, SUBSTRATE-BINDING LIPOPROTEIN-RELATED"/>
    <property type="match status" value="1"/>
</dbReference>
<dbReference type="CDD" id="cd06325">
    <property type="entry name" value="PBP1_ABC_unchar_transporter"/>
    <property type="match status" value="1"/>
</dbReference>
<sequence length="373" mass="39742">MQGQSIWKNIGPDKTPGGFFRESSWCFFIFSPVHQDVDGIGANHTTIKGNFKMKKTILTGVILGAGLLLAGCGQQVTANKKTVSIGILQVVQHGSLDQARKGFKAGLQKELKAHGSKLKVKYRYLNAQGDQSNLNTMSQQLVQQKNDLLVGIATPAAQALAKKTTSIPTLVTAVTDLKAAGLVKSDTKPQNNVSGTSDLMPVGKQLQLLKNMATGNKPLGMMYNSSEENSVLQVKIAKAYAKKHHIDLKVVSATSTNDVASVLAGLTGQISGLYLPTDNLMASAMKTIGQKAAAAKLPVVTGSIEMAEDGGTATYGLNYYELGEQTGKMAYQVLVKKQKPQTMAVQTADKLHLYVNKSNANAIGIKPSSIKQP</sequence>
<keyword evidence="1" id="KW-1133">Transmembrane helix</keyword>
<evidence type="ECO:0000256" key="1">
    <source>
        <dbReference type="SAM" id="Phobius"/>
    </source>
</evidence>
<organism evidence="2 3">
    <name type="scientific">Lactiplantibacillus pentosus DSM 20314</name>
    <dbReference type="NCBI Taxonomy" id="1423791"/>
    <lineage>
        <taxon>Bacteria</taxon>
        <taxon>Bacillati</taxon>
        <taxon>Bacillota</taxon>
        <taxon>Bacilli</taxon>
        <taxon>Lactobacillales</taxon>
        <taxon>Lactobacillaceae</taxon>
        <taxon>Lactiplantibacillus</taxon>
    </lineage>
</organism>
<evidence type="ECO:0000313" key="2">
    <source>
        <dbReference type="EMBL" id="KRK24112.1"/>
    </source>
</evidence>
<reference evidence="2 3" key="1">
    <citation type="journal article" date="2015" name="Genome Announc.">
        <title>Expanding the biotechnology potential of lactobacilli through comparative genomics of 213 strains and associated genera.</title>
        <authorList>
            <person name="Sun Z."/>
            <person name="Harris H.M."/>
            <person name="McCann A."/>
            <person name="Guo C."/>
            <person name="Argimon S."/>
            <person name="Zhang W."/>
            <person name="Yang X."/>
            <person name="Jeffery I.B."/>
            <person name="Cooney J.C."/>
            <person name="Kagawa T.F."/>
            <person name="Liu W."/>
            <person name="Song Y."/>
            <person name="Salvetti E."/>
            <person name="Wrobel A."/>
            <person name="Rasinkangas P."/>
            <person name="Parkhill J."/>
            <person name="Rea M.C."/>
            <person name="O'Sullivan O."/>
            <person name="Ritari J."/>
            <person name="Douillard F.P."/>
            <person name="Paul Ross R."/>
            <person name="Yang R."/>
            <person name="Briner A.E."/>
            <person name="Felis G.E."/>
            <person name="de Vos W.M."/>
            <person name="Barrangou R."/>
            <person name="Klaenhammer T.R."/>
            <person name="Caufield P.W."/>
            <person name="Cui Y."/>
            <person name="Zhang H."/>
            <person name="O'Toole P.W."/>
        </authorList>
    </citation>
    <scope>NUCLEOTIDE SEQUENCE [LARGE SCALE GENOMIC DNA]</scope>
    <source>
        <strain evidence="2 3">DSM 20314</strain>
    </source>
</reference>
<feature type="transmembrane region" description="Helical" evidence="1">
    <location>
        <begin position="57"/>
        <end position="76"/>
    </location>
</feature>
<dbReference type="Gene3D" id="3.40.50.2300">
    <property type="match status" value="2"/>
</dbReference>
<dbReference type="AlphaFoldDB" id="A0A837RB02"/>
<proteinExistence type="predicted"/>
<keyword evidence="1" id="KW-0812">Transmembrane</keyword>
<dbReference type="SUPFAM" id="SSF53822">
    <property type="entry name" value="Periplasmic binding protein-like I"/>
    <property type="match status" value="1"/>
</dbReference>
<dbReference type="PANTHER" id="PTHR35271:SF1">
    <property type="entry name" value="ABC TRANSPORTER, SUBSTRATE-BINDING LIPOPROTEIN"/>
    <property type="match status" value="1"/>
</dbReference>
<name>A0A837RB02_LACPE</name>
<keyword evidence="1" id="KW-0472">Membrane</keyword>
<dbReference type="InterPro" id="IPR028082">
    <property type="entry name" value="Peripla_BP_I"/>
</dbReference>
<dbReference type="Proteomes" id="UP000051020">
    <property type="component" value="Unassembled WGS sequence"/>
</dbReference>
<dbReference type="EMBL" id="AZCU01000011">
    <property type="protein sequence ID" value="KRK24112.1"/>
    <property type="molecule type" value="Genomic_DNA"/>
</dbReference>
<accession>A0A837RB02</accession>
<comment type="caution">
    <text evidence="2">The sequence shown here is derived from an EMBL/GenBank/DDBJ whole genome shotgun (WGS) entry which is preliminary data.</text>
</comment>
<protein>
    <submittedName>
        <fullName evidence="2">Abc superfamily atp binding cassette transporter</fullName>
    </submittedName>
</protein>
<gene>
    <name evidence="2" type="ORF">FD24_GL000476</name>
</gene>
<dbReference type="Pfam" id="PF04392">
    <property type="entry name" value="ABC_sub_bind"/>
    <property type="match status" value="1"/>
</dbReference>